<evidence type="ECO:0000256" key="1">
    <source>
        <dbReference type="SAM" id="Coils"/>
    </source>
</evidence>
<feature type="chain" id="PRO_5035287537" evidence="2">
    <location>
        <begin position="22"/>
        <end position="718"/>
    </location>
</feature>
<feature type="domain" description="C-type lectin" evidence="3">
    <location>
        <begin position="561"/>
        <end position="680"/>
    </location>
</feature>
<comment type="caution">
    <text evidence="4">The sequence shown here is derived from an EMBL/GenBank/DDBJ whole genome shotgun (WGS) entry which is preliminary data.</text>
</comment>
<dbReference type="InterPro" id="IPR001304">
    <property type="entry name" value="C-type_lectin-like"/>
</dbReference>
<dbReference type="InterPro" id="IPR039689">
    <property type="entry name" value="CD72"/>
</dbReference>
<feature type="coiled-coil region" evidence="1">
    <location>
        <begin position="56"/>
        <end position="97"/>
    </location>
</feature>
<dbReference type="Proteomes" id="UP000747542">
    <property type="component" value="Unassembled WGS sequence"/>
</dbReference>
<name>A0A8J5MPU9_HOMAM</name>
<evidence type="ECO:0000259" key="3">
    <source>
        <dbReference type="PROSITE" id="PS50041"/>
    </source>
</evidence>
<dbReference type="PROSITE" id="PS50041">
    <property type="entry name" value="C_TYPE_LECTIN_2"/>
    <property type="match status" value="1"/>
</dbReference>
<protein>
    <submittedName>
        <fullName evidence="4">CD209 antigen-like 2</fullName>
    </submittedName>
</protein>
<dbReference type="OrthoDB" id="406096at2759"/>
<dbReference type="PANTHER" id="PTHR15028:SF6">
    <property type="entry name" value="B-CELL DIFFERENTIATION ANTIGEN CD72"/>
    <property type="match status" value="1"/>
</dbReference>
<sequence>MKERGRLSWVMVLVACVPVMTEVITENTSDPLPSLFIRQEATLRKLDVLIVKVSKVDELELKLDLLTNLLKGQEEKNSQLEAKLRSIETKQEALLEATEDMLGGVYDIVDLKGREIKAKIDNRIKEVEHSLEVKLGAANTSIQSVSENIKSLNLSVHMIGASVEERLDDVSSDRPGDCGTLTTNTTEATKQMMHDYALNLTLVTEVVLNDMKSYFESVVEEVVANSSQPECDSQVVLDCQRSLSRLEELVAPSTNATKHLIAAVFNRIRVSNLAMDKRLGALLHTSSIRQRVLQDRLLAAITSVDTLVRTQTQDVYRKVESRLGGLEDSLAASAKRHAKELAMLVLEAANYTLNDMSSSTAAQIDLLLHAQANNTAVLNNGLDHLQELHNLTQTRLSAADLCVVSAHKATQNGTTILYTDPSFTLLNETIATMADQVIDHMTHISDQVAGLRIYYSTSLHMHTQQISSEVEAVQSGVRRAVQDTLNKSTRTLEKLRRSSLGYLDAAVTSVSSAAVASAQSTADQLTEALQDVTDQLQQRLSKLEGAVKLVGSGCPARYTLLGGTCLLPLHDVSASWEESRDLCRDAGGHLATIPNNKILSHLQAQSAAPLPSYWLGGRKVAGAWEWITGTPVEVQLSEYNRVEVEDEESDLTSPQCLMSQGAGLAMVAAPCDTPLHALCEYRHALYHSYVSNDSKGTLLDLDIHPLSINEEQPYEEYR</sequence>
<dbReference type="EMBL" id="JAHLQT010033762">
    <property type="protein sequence ID" value="KAG7159260.1"/>
    <property type="molecule type" value="Genomic_DNA"/>
</dbReference>
<keyword evidence="1" id="KW-0175">Coiled coil</keyword>
<evidence type="ECO:0000313" key="5">
    <source>
        <dbReference type="Proteomes" id="UP000747542"/>
    </source>
</evidence>
<dbReference type="GO" id="GO:0005886">
    <property type="term" value="C:plasma membrane"/>
    <property type="evidence" value="ECO:0007669"/>
    <property type="project" value="InterPro"/>
</dbReference>
<dbReference type="CDD" id="cd00037">
    <property type="entry name" value="CLECT"/>
    <property type="match status" value="1"/>
</dbReference>
<keyword evidence="5" id="KW-1185">Reference proteome</keyword>
<dbReference type="PANTHER" id="PTHR15028">
    <property type="entry name" value="CD72-RELATED"/>
    <property type="match status" value="1"/>
</dbReference>
<evidence type="ECO:0000313" key="4">
    <source>
        <dbReference type="EMBL" id="KAG7159260.1"/>
    </source>
</evidence>
<keyword evidence="2" id="KW-0732">Signal</keyword>
<evidence type="ECO:0000256" key="2">
    <source>
        <dbReference type="SAM" id="SignalP"/>
    </source>
</evidence>
<dbReference type="Pfam" id="PF00059">
    <property type="entry name" value="Lectin_C"/>
    <property type="match status" value="1"/>
</dbReference>
<dbReference type="SMART" id="SM00034">
    <property type="entry name" value="CLECT"/>
    <property type="match status" value="1"/>
</dbReference>
<accession>A0A8J5MPU9</accession>
<dbReference type="AlphaFoldDB" id="A0A8J5MPU9"/>
<organism evidence="4 5">
    <name type="scientific">Homarus americanus</name>
    <name type="common">American lobster</name>
    <dbReference type="NCBI Taxonomy" id="6706"/>
    <lineage>
        <taxon>Eukaryota</taxon>
        <taxon>Metazoa</taxon>
        <taxon>Ecdysozoa</taxon>
        <taxon>Arthropoda</taxon>
        <taxon>Crustacea</taxon>
        <taxon>Multicrustacea</taxon>
        <taxon>Malacostraca</taxon>
        <taxon>Eumalacostraca</taxon>
        <taxon>Eucarida</taxon>
        <taxon>Decapoda</taxon>
        <taxon>Pleocyemata</taxon>
        <taxon>Astacidea</taxon>
        <taxon>Nephropoidea</taxon>
        <taxon>Nephropidae</taxon>
        <taxon>Homarus</taxon>
    </lineage>
</organism>
<proteinExistence type="predicted"/>
<feature type="signal peptide" evidence="2">
    <location>
        <begin position="1"/>
        <end position="21"/>
    </location>
</feature>
<feature type="coiled-coil region" evidence="1">
    <location>
        <begin position="478"/>
        <end position="546"/>
    </location>
</feature>
<dbReference type="GO" id="GO:0004888">
    <property type="term" value="F:transmembrane signaling receptor activity"/>
    <property type="evidence" value="ECO:0007669"/>
    <property type="project" value="InterPro"/>
</dbReference>
<gene>
    <name evidence="4" type="primary">Cd209-L2</name>
    <name evidence="4" type="ORF">Hamer_G016662</name>
</gene>
<reference evidence="4" key="1">
    <citation type="journal article" date="2021" name="Sci. Adv.">
        <title>The American lobster genome reveals insights on longevity, neural, and immune adaptations.</title>
        <authorList>
            <person name="Polinski J.M."/>
            <person name="Zimin A.V."/>
            <person name="Clark K.F."/>
            <person name="Kohn A.B."/>
            <person name="Sadowski N."/>
            <person name="Timp W."/>
            <person name="Ptitsyn A."/>
            <person name="Khanna P."/>
            <person name="Romanova D.Y."/>
            <person name="Williams P."/>
            <person name="Greenwood S.J."/>
            <person name="Moroz L.L."/>
            <person name="Walt D.R."/>
            <person name="Bodnar A.G."/>
        </authorList>
    </citation>
    <scope>NUCLEOTIDE SEQUENCE</scope>
    <source>
        <strain evidence="4">GMGI-L3</strain>
    </source>
</reference>